<name>A0AA39HNK5_9BILA</name>
<organism evidence="2 3">
    <name type="scientific">Steinernema hermaphroditum</name>
    <dbReference type="NCBI Taxonomy" id="289476"/>
    <lineage>
        <taxon>Eukaryota</taxon>
        <taxon>Metazoa</taxon>
        <taxon>Ecdysozoa</taxon>
        <taxon>Nematoda</taxon>
        <taxon>Chromadorea</taxon>
        <taxon>Rhabditida</taxon>
        <taxon>Tylenchina</taxon>
        <taxon>Panagrolaimomorpha</taxon>
        <taxon>Strongyloidoidea</taxon>
        <taxon>Steinernematidae</taxon>
        <taxon>Steinernema</taxon>
    </lineage>
</organism>
<accession>A0AA39HNK5</accession>
<dbReference type="AlphaFoldDB" id="A0AA39HNK5"/>
<feature type="transmembrane region" description="Helical" evidence="1">
    <location>
        <begin position="174"/>
        <end position="192"/>
    </location>
</feature>
<protein>
    <submittedName>
        <fullName evidence="2">Uncharacterized protein</fullName>
    </submittedName>
</protein>
<gene>
    <name evidence="2" type="ORF">QR680_003720</name>
</gene>
<feature type="transmembrane region" description="Helical" evidence="1">
    <location>
        <begin position="212"/>
        <end position="232"/>
    </location>
</feature>
<keyword evidence="1" id="KW-1133">Transmembrane helix</keyword>
<dbReference type="PANTHER" id="PTHR22718:SF11">
    <property type="entry name" value="7TM GPCR SERPENTINE RECEPTOR CLASS X (SRX) DOMAIN-CONTAINING PROTEIN"/>
    <property type="match status" value="1"/>
</dbReference>
<comment type="caution">
    <text evidence="2">The sequence shown here is derived from an EMBL/GenBank/DDBJ whole genome shotgun (WGS) entry which is preliminary data.</text>
</comment>
<proteinExistence type="predicted"/>
<dbReference type="EMBL" id="JAUCMV010000003">
    <property type="protein sequence ID" value="KAK0408009.1"/>
    <property type="molecule type" value="Genomic_DNA"/>
</dbReference>
<sequence length="295" mass="33706">MLLHILVGTIYFVMSTTAFVINLLVMLVAEKSSENKSTTSLIVKNVCFSCILQLIPFMFGGIMCITDSPFNYYSDRILGVLLESGWFMYIGLSLALAVDRLIVFMSPQSALFRSRITYLFIFLSWILWLGSLVVLCLPDFGYSFQTAQGRIGWGYRRDLHGAVIMAEVESYLDLTVFSIMLLVYLLVFGYLFKIRKASSDQPPFSTVEMKILITALISFAYESFFVIWSFWSPPVPFDMLQKRIVMNVMWIIDAGLFSTVSIIVNNRVQTKIKEMIWRQKHVVVNVNVIVCADQS</sequence>
<feature type="transmembrane region" description="Helical" evidence="1">
    <location>
        <begin position="116"/>
        <end position="135"/>
    </location>
</feature>
<feature type="transmembrane region" description="Helical" evidence="1">
    <location>
        <begin position="86"/>
        <end position="104"/>
    </location>
</feature>
<reference evidence="2" key="1">
    <citation type="submission" date="2023-06" db="EMBL/GenBank/DDBJ databases">
        <title>Genomic analysis of the entomopathogenic nematode Steinernema hermaphroditum.</title>
        <authorList>
            <person name="Schwarz E.M."/>
            <person name="Heppert J.K."/>
            <person name="Baniya A."/>
            <person name="Schwartz H.T."/>
            <person name="Tan C.-H."/>
            <person name="Antoshechkin I."/>
            <person name="Sternberg P.W."/>
            <person name="Goodrich-Blair H."/>
            <person name="Dillman A.R."/>
        </authorList>
    </citation>
    <scope>NUCLEOTIDE SEQUENCE</scope>
    <source>
        <strain evidence="2">PS9179</strain>
        <tissue evidence="2">Whole animal</tissue>
    </source>
</reference>
<dbReference type="PANTHER" id="PTHR22718">
    <property type="entry name" value="SERPENTINE RECEPTOR, CLASS X"/>
    <property type="match status" value="1"/>
</dbReference>
<dbReference type="Proteomes" id="UP001175271">
    <property type="component" value="Unassembled WGS sequence"/>
</dbReference>
<feature type="transmembrane region" description="Helical" evidence="1">
    <location>
        <begin position="244"/>
        <end position="265"/>
    </location>
</feature>
<keyword evidence="1" id="KW-0812">Transmembrane</keyword>
<evidence type="ECO:0000256" key="1">
    <source>
        <dbReference type="SAM" id="Phobius"/>
    </source>
</evidence>
<dbReference type="Gene3D" id="1.20.1070.10">
    <property type="entry name" value="Rhodopsin 7-helix transmembrane proteins"/>
    <property type="match status" value="1"/>
</dbReference>
<feature type="transmembrane region" description="Helical" evidence="1">
    <location>
        <begin position="41"/>
        <end position="66"/>
    </location>
</feature>
<evidence type="ECO:0000313" key="2">
    <source>
        <dbReference type="EMBL" id="KAK0408009.1"/>
    </source>
</evidence>
<feature type="transmembrane region" description="Helical" evidence="1">
    <location>
        <begin position="6"/>
        <end position="29"/>
    </location>
</feature>
<keyword evidence="1" id="KW-0472">Membrane</keyword>
<dbReference type="SUPFAM" id="SSF81321">
    <property type="entry name" value="Family A G protein-coupled receptor-like"/>
    <property type="match status" value="1"/>
</dbReference>
<keyword evidence="3" id="KW-1185">Reference proteome</keyword>
<evidence type="ECO:0000313" key="3">
    <source>
        <dbReference type="Proteomes" id="UP001175271"/>
    </source>
</evidence>